<comment type="caution">
    <text evidence="5">The sequence shown here is derived from an EMBL/GenBank/DDBJ whole genome shotgun (WGS) entry which is preliminary data.</text>
</comment>
<feature type="region of interest" description="Disordered" evidence="3">
    <location>
        <begin position="96"/>
        <end position="116"/>
    </location>
</feature>
<dbReference type="Pfam" id="PF00445">
    <property type="entry name" value="Ribonuclease_T2"/>
    <property type="match status" value="1"/>
</dbReference>
<dbReference type="PATRIC" id="fig|1675527.3.peg.347"/>
<dbReference type="GO" id="GO:0033897">
    <property type="term" value="F:ribonuclease T2 activity"/>
    <property type="evidence" value="ECO:0007669"/>
    <property type="project" value="InterPro"/>
</dbReference>
<sequence length="340" mass="36400">MRFILPFCLLLPVAQPALSQVKLDGFFIATEICEGFQSKNKGTNPGFALVEPMRAYEMIGINKAGGDFFQVKMPGEPVTEDRWVHAGCGLHVVAAGTATPAPPPEPPAVTPEPGGESADNLLALSWQPAFCETGAGRPKAECQVLNDGDLPHAAAQFSVHGLWPQPRGNVFCGVPDSLKRLDDARRWGELPALDLTADTREALEVAMPGAASFLHRHEWIKHGTCHKAGGAEGYYLDTLAVTNAINDSAIGDFLEAHVGTEVEMAEIRLLFDQVFGGNAGDAVQFHCRNDGNRFLLQEIRVAMVGVIDHADPDSFGALMQAAERQPQGCDAAVIDPAGLQ</sequence>
<evidence type="ECO:0000256" key="2">
    <source>
        <dbReference type="RuleBase" id="RU004328"/>
    </source>
</evidence>
<proteinExistence type="inferred from homology"/>
<dbReference type="EMBL" id="LFTY01000001">
    <property type="protein sequence ID" value="KMW60147.1"/>
    <property type="molecule type" value="Genomic_DNA"/>
</dbReference>
<organism evidence="5 6">
    <name type="scientific">Candidatus Rhodobacter oscarellae</name>
    <dbReference type="NCBI Taxonomy" id="1675527"/>
    <lineage>
        <taxon>Bacteria</taxon>
        <taxon>Pseudomonadati</taxon>
        <taxon>Pseudomonadota</taxon>
        <taxon>Alphaproteobacteria</taxon>
        <taxon>Rhodobacterales</taxon>
        <taxon>Rhodobacter group</taxon>
        <taxon>Rhodobacter</taxon>
    </lineage>
</organism>
<dbReference type="PROSITE" id="PS00531">
    <property type="entry name" value="RNASE_T2_2"/>
    <property type="match status" value="1"/>
</dbReference>
<dbReference type="SUPFAM" id="SSF55895">
    <property type="entry name" value="Ribonuclease Rh-like"/>
    <property type="match status" value="1"/>
</dbReference>
<evidence type="ECO:0000256" key="4">
    <source>
        <dbReference type="SAM" id="SignalP"/>
    </source>
</evidence>
<name>A0A0J9EBL9_9RHOB</name>
<accession>A0A0J9EBL9</accession>
<dbReference type="InterPro" id="IPR001568">
    <property type="entry name" value="RNase_T2-like"/>
</dbReference>
<dbReference type="PANTHER" id="PTHR11240">
    <property type="entry name" value="RIBONUCLEASE T2"/>
    <property type="match status" value="1"/>
</dbReference>
<dbReference type="RefSeq" id="WP_053101145.1">
    <property type="nucleotide sequence ID" value="NZ_LFTY01000001.1"/>
</dbReference>
<dbReference type="PANTHER" id="PTHR11240:SF22">
    <property type="entry name" value="RIBONUCLEASE T2"/>
    <property type="match status" value="1"/>
</dbReference>
<keyword evidence="6" id="KW-1185">Reference proteome</keyword>
<keyword evidence="4" id="KW-0732">Signal</keyword>
<dbReference type="EC" id="3.1.27.6" evidence="5"/>
<dbReference type="AlphaFoldDB" id="A0A0J9EBL9"/>
<feature type="compositionally biased region" description="Pro residues" evidence="3">
    <location>
        <begin position="100"/>
        <end position="110"/>
    </location>
</feature>
<dbReference type="InterPro" id="IPR018188">
    <property type="entry name" value="RNase_T2_His_AS_1"/>
</dbReference>
<dbReference type="Proteomes" id="UP000037178">
    <property type="component" value="Unassembled WGS sequence"/>
</dbReference>
<dbReference type="PROSITE" id="PS00530">
    <property type="entry name" value="RNASE_T2_1"/>
    <property type="match status" value="1"/>
</dbReference>
<keyword evidence="5" id="KW-0378">Hydrolase</keyword>
<dbReference type="GO" id="GO:0003723">
    <property type="term" value="F:RNA binding"/>
    <property type="evidence" value="ECO:0007669"/>
    <property type="project" value="InterPro"/>
</dbReference>
<dbReference type="GO" id="GO:0016787">
    <property type="term" value="F:hydrolase activity"/>
    <property type="evidence" value="ECO:0007669"/>
    <property type="project" value="UniProtKB-KW"/>
</dbReference>
<evidence type="ECO:0000256" key="3">
    <source>
        <dbReference type="SAM" id="MobiDB-lite"/>
    </source>
</evidence>
<dbReference type="InterPro" id="IPR033130">
    <property type="entry name" value="RNase_T2_His_AS_2"/>
</dbReference>
<evidence type="ECO:0000313" key="5">
    <source>
        <dbReference type="EMBL" id="KMW60147.1"/>
    </source>
</evidence>
<comment type="similarity">
    <text evidence="1 2">Belongs to the RNase T2 family.</text>
</comment>
<reference evidence="5 6" key="1">
    <citation type="submission" date="2015-06" db="EMBL/GenBank/DDBJ databases">
        <title>Draft genome sequence of an Alphaproteobacteria species associated to the Mediterranean sponge Oscarella lobularis.</title>
        <authorList>
            <person name="Jourda C."/>
            <person name="Santini S."/>
            <person name="Claverie J.-M."/>
        </authorList>
    </citation>
    <scope>NUCLEOTIDE SEQUENCE [LARGE SCALE GENOMIC DNA]</scope>
    <source>
        <strain evidence="5">IGS</strain>
    </source>
</reference>
<gene>
    <name evidence="5" type="ORF">AIOL_000300</name>
</gene>
<dbReference type="InterPro" id="IPR036430">
    <property type="entry name" value="RNase_T2-like_sf"/>
</dbReference>
<dbReference type="GO" id="GO:0006401">
    <property type="term" value="P:RNA catabolic process"/>
    <property type="evidence" value="ECO:0007669"/>
    <property type="project" value="UniProtKB-ARBA"/>
</dbReference>
<feature type="chain" id="PRO_5005318305" evidence="4">
    <location>
        <begin position="20"/>
        <end position="340"/>
    </location>
</feature>
<dbReference type="OrthoDB" id="4720638at2"/>
<dbReference type="Gene3D" id="3.90.730.10">
    <property type="entry name" value="Ribonuclease T2-like"/>
    <property type="match status" value="1"/>
</dbReference>
<protein>
    <submittedName>
        <fullName evidence="5">Ribonuclease I</fullName>
        <ecNumber evidence="5">3.1.27.6</ecNumber>
    </submittedName>
</protein>
<evidence type="ECO:0000256" key="1">
    <source>
        <dbReference type="ARBA" id="ARBA00007469"/>
    </source>
</evidence>
<feature type="signal peptide" evidence="4">
    <location>
        <begin position="1"/>
        <end position="19"/>
    </location>
</feature>
<dbReference type="STRING" id="1675527.AIOL_000300"/>
<evidence type="ECO:0000313" key="6">
    <source>
        <dbReference type="Proteomes" id="UP000037178"/>
    </source>
</evidence>